<evidence type="ECO:0000256" key="14">
    <source>
        <dbReference type="ARBA" id="ARBA00044632"/>
    </source>
</evidence>
<dbReference type="GO" id="GO:0140078">
    <property type="term" value="F:class I DNA-(apurinic or apyrimidinic site) endonuclease activity"/>
    <property type="evidence" value="ECO:0007669"/>
    <property type="project" value="UniProtKB-EC"/>
</dbReference>
<sequence length="308" mass="33839">MHACLSCVACFAKPPSLGCHYRQVRCLNMPELPEVETTRRGIAPYIEGQEVTEVLVRQPRLRVPVPDDLAERLVGARIGVLMRRAKYLQIPIQAGGALEGDASATLLWHLGMSGSLRIARVGDLPKKHDHVDVVTASGYVLRYHDPRRFGFVDWQVADAAQDKRLAHLGPEPLSDAFNGKWLYTLSRNKRVAVKPFLMDNQVVVGAGNIYAAEALFMAGIDPRRAAGRVSRARYDALALAVKEVLAAAITQGGTTLRDFVSGQGEPGYFAQRLNVYGRHGQPCLRCGAELRRITLGQRASVFCPGCQR</sequence>
<feature type="active site" description="Schiff-base intermediate with DNA" evidence="15">
    <location>
        <position position="30"/>
    </location>
</feature>
<dbReference type="PROSITE" id="PS51068">
    <property type="entry name" value="FPG_CAT"/>
    <property type="match status" value="1"/>
</dbReference>
<evidence type="ECO:0000256" key="15">
    <source>
        <dbReference type="HAMAP-Rule" id="MF_00103"/>
    </source>
</evidence>
<comment type="caution">
    <text evidence="18">The sequence shown here is derived from an EMBL/GenBank/DDBJ whole genome shotgun (WGS) entry which is preliminary data.</text>
</comment>
<dbReference type="NCBIfam" id="NF002211">
    <property type="entry name" value="PRK01103.1"/>
    <property type="match status" value="1"/>
</dbReference>
<keyword evidence="5 15" id="KW-0227">DNA damage</keyword>
<feature type="active site" description="Proton donor; for delta-elimination activity" evidence="15">
    <location>
        <position position="298"/>
    </location>
</feature>
<comment type="catalytic activity">
    <reaction evidence="1 15">
        <text>Hydrolysis of DNA containing ring-opened 7-methylguanine residues, releasing 2,6-diamino-4-hydroxy-5-(N-methyl)formamidopyrimidine.</text>
        <dbReference type="EC" id="3.2.2.23"/>
    </reaction>
</comment>
<dbReference type="SUPFAM" id="SSF81624">
    <property type="entry name" value="N-terminal domain of MutM-like DNA repair proteins"/>
    <property type="match status" value="1"/>
</dbReference>
<evidence type="ECO:0000259" key="17">
    <source>
        <dbReference type="PROSITE" id="PS51068"/>
    </source>
</evidence>
<dbReference type="PANTHER" id="PTHR22993">
    <property type="entry name" value="FORMAMIDOPYRIMIDINE-DNA GLYCOSYLASE"/>
    <property type="match status" value="1"/>
</dbReference>
<feature type="domain" description="Formamidopyrimidine-DNA glycosylase catalytic" evidence="17">
    <location>
        <begin position="30"/>
        <end position="150"/>
    </location>
</feature>
<accession>L9U5H4</accession>
<dbReference type="PATRIC" id="fig|1204738.3.peg.4806"/>
<evidence type="ECO:0000313" key="18">
    <source>
        <dbReference type="EMBL" id="ELY20145.1"/>
    </source>
</evidence>
<dbReference type="AlphaFoldDB" id="L9U5H4"/>
<keyword evidence="8 15" id="KW-0862">Zinc</keyword>
<evidence type="ECO:0000256" key="4">
    <source>
        <dbReference type="ARBA" id="ARBA00022723"/>
    </source>
</evidence>
<feature type="domain" description="FPG-type" evidence="16">
    <location>
        <begin position="274"/>
        <end position="308"/>
    </location>
</feature>
<dbReference type="InterPro" id="IPR015886">
    <property type="entry name" value="H2TH_FPG"/>
</dbReference>
<dbReference type="FunFam" id="1.10.8.50:FF:000003">
    <property type="entry name" value="Formamidopyrimidine-DNA glycosylase"/>
    <property type="match status" value="1"/>
</dbReference>
<dbReference type="SMART" id="SM00898">
    <property type="entry name" value="Fapy_DNA_glyco"/>
    <property type="match status" value="1"/>
</dbReference>
<dbReference type="Pfam" id="PF06827">
    <property type="entry name" value="zf-FPG_IleRS"/>
    <property type="match status" value="1"/>
</dbReference>
<keyword evidence="4 15" id="KW-0479">Metal-binding</keyword>
<dbReference type="Pfam" id="PF06831">
    <property type="entry name" value="H2TH"/>
    <property type="match status" value="1"/>
</dbReference>
<keyword evidence="7 15" id="KW-0378">Hydrolase</keyword>
<feature type="binding site" evidence="15">
    <location>
        <position position="128"/>
    </location>
    <ligand>
        <name>DNA</name>
        <dbReference type="ChEBI" id="CHEBI:16991"/>
    </ligand>
</feature>
<evidence type="ECO:0000259" key="16">
    <source>
        <dbReference type="PROSITE" id="PS51066"/>
    </source>
</evidence>
<dbReference type="EMBL" id="AOPO01000027">
    <property type="protein sequence ID" value="ELY20145.1"/>
    <property type="molecule type" value="Genomic_DNA"/>
</dbReference>
<dbReference type="EC" id="4.2.99.18" evidence="15"/>
<dbReference type="InterPro" id="IPR035937">
    <property type="entry name" value="FPG_N"/>
</dbReference>
<dbReference type="HAMAP" id="MF_00103">
    <property type="entry name" value="Fapy_DNA_glycosyl"/>
    <property type="match status" value="1"/>
</dbReference>
<evidence type="ECO:0000256" key="1">
    <source>
        <dbReference type="ARBA" id="ARBA00001668"/>
    </source>
</evidence>
<evidence type="ECO:0000256" key="8">
    <source>
        <dbReference type="ARBA" id="ARBA00022833"/>
    </source>
</evidence>
<dbReference type="InterPro" id="IPR020629">
    <property type="entry name" value="FPG_Glyclase"/>
</dbReference>
<evidence type="ECO:0000256" key="6">
    <source>
        <dbReference type="ARBA" id="ARBA00022771"/>
    </source>
</evidence>
<feature type="binding site" evidence="15">
    <location>
        <position position="189"/>
    </location>
    <ligand>
        <name>DNA</name>
        <dbReference type="ChEBI" id="CHEBI:16991"/>
    </ligand>
</feature>
<evidence type="ECO:0000256" key="10">
    <source>
        <dbReference type="ARBA" id="ARBA00023204"/>
    </source>
</evidence>
<keyword evidence="11 15" id="KW-0456">Lyase</keyword>
<name>L9U5H4_9GAMM</name>
<feature type="binding site" evidence="15">
    <location>
        <position position="147"/>
    </location>
    <ligand>
        <name>DNA</name>
        <dbReference type="ChEBI" id="CHEBI:16991"/>
    </ligand>
</feature>
<organism evidence="18 19">
    <name type="scientific">Vreelandella titanicae BH1</name>
    <dbReference type="NCBI Taxonomy" id="1204738"/>
    <lineage>
        <taxon>Bacteria</taxon>
        <taxon>Pseudomonadati</taxon>
        <taxon>Pseudomonadota</taxon>
        <taxon>Gammaproteobacteria</taxon>
        <taxon>Oceanospirillales</taxon>
        <taxon>Halomonadaceae</taxon>
        <taxon>Vreelandella</taxon>
    </lineage>
</organism>
<dbReference type="Gene3D" id="1.10.8.50">
    <property type="match status" value="1"/>
</dbReference>
<comment type="cofactor">
    <cofactor evidence="15">
        <name>Zn(2+)</name>
        <dbReference type="ChEBI" id="CHEBI:29105"/>
    </cofactor>
    <text evidence="15">Binds 1 zinc ion per subunit.</text>
</comment>
<dbReference type="InterPro" id="IPR015887">
    <property type="entry name" value="DNA_glyclase_Znf_dom_DNA_BS"/>
</dbReference>
<dbReference type="InterPro" id="IPR000214">
    <property type="entry name" value="Znf_DNA_glyclase/AP_lyase"/>
</dbReference>
<dbReference type="SMART" id="SM01232">
    <property type="entry name" value="H2TH"/>
    <property type="match status" value="1"/>
</dbReference>
<dbReference type="PANTHER" id="PTHR22993:SF9">
    <property type="entry name" value="FORMAMIDOPYRIMIDINE-DNA GLYCOSYLASE"/>
    <property type="match status" value="1"/>
</dbReference>
<dbReference type="GO" id="GO:0006284">
    <property type="term" value="P:base-excision repair"/>
    <property type="evidence" value="ECO:0007669"/>
    <property type="project" value="InterPro"/>
</dbReference>
<evidence type="ECO:0000256" key="11">
    <source>
        <dbReference type="ARBA" id="ARBA00023239"/>
    </source>
</evidence>
<comment type="similarity">
    <text evidence="2 15">Belongs to the FPG family.</text>
</comment>
<dbReference type="Pfam" id="PF01149">
    <property type="entry name" value="Fapy_DNA_glyco"/>
    <property type="match status" value="1"/>
</dbReference>
<keyword evidence="12 15" id="KW-0511">Multifunctional enzyme</keyword>
<feature type="active site" description="Proton donor" evidence="15">
    <location>
        <position position="31"/>
    </location>
</feature>
<evidence type="ECO:0000256" key="7">
    <source>
        <dbReference type="ARBA" id="ARBA00022801"/>
    </source>
</evidence>
<dbReference type="InterPro" id="IPR012319">
    <property type="entry name" value="FPG_cat"/>
</dbReference>
<dbReference type="Gene3D" id="3.20.190.10">
    <property type="entry name" value="MutM-like, N-terminal"/>
    <property type="match status" value="1"/>
</dbReference>
<dbReference type="PROSITE" id="PS01242">
    <property type="entry name" value="ZF_FPG_1"/>
    <property type="match status" value="1"/>
</dbReference>
<keyword evidence="10 15" id="KW-0234">DNA repair</keyword>
<reference evidence="18 19" key="1">
    <citation type="journal article" date="2013" name="Genome Announc.">
        <title>Draft Genome of the Marine Gammaproteobacterium Halomonas titanicae.</title>
        <authorList>
            <person name="Sanchez-Porro C."/>
            <person name="de la Haba R.R."/>
            <person name="Cruz-Hernandez N."/>
            <person name="Gonzalez J.M."/>
            <person name="Reyes-Guirao C."/>
            <person name="Navarro-Sampedro L."/>
            <person name="Carballo M."/>
            <person name="Ventosa A."/>
        </authorList>
    </citation>
    <scope>NUCLEOTIDE SEQUENCE [LARGE SCALE GENOMIC DNA]</scope>
    <source>
        <strain evidence="18 19">BH1</strain>
    </source>
</reference>
<comment type="function">
    <text evidence="15">Involved in base excision repair of DNA damaged by oxidation or by mutagenic agents. Acts as DNA glycosylase that recognizes and removes damaged bases. Has a preference for oxidized purines, such as 7,8-dihydro-8-oxoguanine (8-oxoG). Has AP (apurinic/apyrimidinic) lyase activity and introduces nicks in the DNA strand. Cleaves the DNA backbone by beta-delta elimination to generate a single-strand break at the site of the removed base with both 3'- and 5'-phosphates.</text>
</comment>
<proteinExistence type="inferred from homology"/>
<evidence type="ECO:0000256" key="3">
    <source>
        <dbReference type="ARBA" id="ARBA00011245"/>
    </source>
</evidence>
<dbReference type="SUPFAM" id="SSF46946">
    <property type="entry name" value="S13-like H2TH domain"/>
    <property type="match status" value="1"/>
</dbReference>
<evidence type="ECO:0000313" key="19">
    <source>
        <dbReference type="Proteomes" id="UP000011651"/>
    </source>
</evidence>
<dbReference type="EC" id="3.2.2.23" evidence="15"/>
<comment type="subunit">
    <text evidence="3 15">Monomer.</text>
</comment>
<dbReference type="GO" id="GO:0034039">
    <property type="term" value="F:8-oxo-7,8-dihydroguanine DNA N-glycosylase activity"/>
    <property type="evidence" value="ECO:0007669"/>
    <property type="project" value="TreeGrafter"/>
</dbReference>
<feature type="active site" description="Proton donor; for beta-elimination activity" evidence="15">
    <location>
        <position position="86"/>
    </location>
</feature>
<keyword evidence="6 15" id="KW-0863">Zinc-finger</keyword>
<evidence type="ECO:0000256" key="9">
    <source>
        <dbReference type="ARBA" id="ARBA00023125"/>
    </source>
</evidence>
<dbReference type="CDD" id="cd08966">
    <property type="entry name" value="EcFpg-like_N"/>
    <property type="match status" value="1"/>
</dbReference>
<keyword evidence="9 15" id="KW-0238">DNA-binding</keyword>
<evidence type="ECO:0000256" key="13">
    <source>
        <dbReference type="ARBA" id="ARBA00023295"/>
    </source>
</evidence>
<dbReference type="InterPro" id="IPR010979">
    <property type="entry name" value="Ribosomal_uS13-like_H2TH"/>
</dbReference>
<dbReference type="GO" id="GO:0003684">
    <property type="term" value="F:damaged DNA binding"/>
    <property type="evidence" value="ECO:0007669"/>
    <property type="project" value="InterPro"/>
</dbReference>
<evidence type="ECO:0000256" key="12">
    <source>
        <dbReference type="ARBA" id="ARBA00023268"/>
    </source>
</evidence>
<evidence type="ECO:0000256" key="2">
    <source>
        <dbReference type="ARBA" id="ARBA00009409"/>
    </source>
</evidence>
<gene>
    <name evidence="15" type="primary">mutM</name>
    <name evidence="15" type="synonym">fpg</name>
    <name evidence="18" type="ORF">HALTITAN_3204</name>
</gene>
<dbReference type="SUPFAM" id="SSF57716">
    <property type="entry name" value="Glucocorticoid receptor-like (DNA-binding domain)"/>
    <property type="match status" value="1"/>
</dbReference>
<dbReference type="GO" id="GO:0008270">
    <property type="term" value="F:zinc ion binding"/>
    <property type="evidence" value="ECO:0007669"/>
    <property type="project" value="UniProtKB-UniRule"/>
</dbReference>
<dbReference type="InterPro" id="IPR010663">
    <property type="entry name" value="Znf_FPG/IleRS"/>
</dbReference>
<dbReference type="Proteomes" id="UP000011651">
    <property type="component" value="Unassembled WGS sequence"/>
</dbReference>
<dbReference type="PROSITE" id="PS51066">
    <property type="entry name" value="ZF_FPG_2"/>
    <property type="match status" value="1"/>
</dbReference>
<comment type="catalytic activity">
    <reaction evidence="14 15">
        <text>2'-deoxyribonucleotide-(2'-deoxyribose 5'-phosphate)-2'-deoxyribonucleotide-DNA = a 3'-end 2'-deoxyribonucleotide-(2,3-dehydro-2,3-deoxyribose 5'-phosphate)-DNA + a 5'-end 5'-phospho-2'-deoxyribonucleoside-DNA + H(+)</text>
        <dbReference type="Rhea" id="RHEA:66592"/>
        <dbReference type="Rhea" id="RHEA-COMP:13180"/>
        <dbReference type="Rhea" id="RHEA-COMP:16897"/>
        <dbReference type="Rhea" id="RHEA-COMP:17067"/>
        <dbReference type="ChEBI" id="CHEBI:15378"/>
        <dbReference type="ChEBI" id="CHEBI:136412"/>
        <dbReference type="ChEBI" id="CHEBI:157695"/>
        <dbReference type="ChEBI" id="CHEBI:167181"/>
        <dbReference type="EC" id="4.2.99.18"/>
    </reaction>
</comment>
<evidence type="ECO:0000256" key="5">
    <source>
        <dbReference type="ARBA" id="ARBA00022763"/>
    </source>
</evidence>
<protein>
    <recommendedName>
        <fullName evidence="15">Formamidopyrimidine-DNA glycosylase</fullName>
        <shortName evidence="15">Fapy-DNA glycosylase</shortName>
        <ecNumber evidence="15">3.2.2.23</ecNumber>
    </recommendedName>
    <alternativeName>
        <fullName evidence="15">DNA-(apurinic or apyrimidinic site) lyase MutM</fullName>
        <shortName evidence="15">AP lyase MutM</shortName>
        <ecNumber evidence="15">4.2.99.18</ecNumber>
    </alternativeName>
</protein>
<dbReference type="NCBIfam" id="TIGR00577">
    <property type="entry name" value="fpg"/>
    <property type="match status" value="1"/>
</dbReference>
<keyword evidence="13 15" id="KW-0326">Glycosidase</keyword>